<dbReference type="EMBL" id="VIWY01000002">
    <property type="protein sequence ID" value="TWG23603.1"/>
    <property type="molecule type" value="Genomic_DNA"/>
</dbReference>
<evidence type="ECO:0008006" key="3">
    <source>
        <dbReference type="Google" id="ProtNLM"/>
    </source>
</evidence>
<sequence>MTEPQSSTPTGRGIVGRRQLLALQTFDIARLTTHAVPIVPNTFIAVSGVGPRNDSNGSGKTSFLSAASILLADPQWRLDVNGGRFASGILFKPDAAGVGRAQQIPAAPYGYIVGVFAESEDVAGTCLTVWVRVASSTPYVQARWTGGLHIADAETDPERDLQADSLWNALSPASAISAKRMGEELYGAAPRCLTYLDTPLRPSVPSLLSQQMTEMEPHDIGDSLISLSGLKKLMDEEEQQRGRTLSNRRDLQEAEEKHARATIDEEADLAGVNARERAGEELRRARRYWWLYLERRCQEVRDEDNHSETLIRERADLLREAKEKLSKAEGVFRRLREKTDVADAERKAHEKWQNARTVAEALRTRRAGCAGRVATLAEERRILSPKLDGWSGALVDDAHLAVIDAELQQAAARATRAAAEAAVTVGLDELARAESGRWGHAGRAMDILWNLDSPIPASGLFDGLDIDEDARAQWEPRLWPWRHAVVVEPALETRARKALAGVPGATIVVADASDFHGYMPPGVRSRAPLGQFLSALGERFHYSDKPAHVRDDELGLGVLGGFVEPVTGRDTLVRTARNDVSGARQRLSEAEAAVSVADARLALAKRDHEAATAAARLVEVGQEETGLNTLIAEIDAETAEASMIEMRCESEWRTANGLAQSHAKDLEIAQLHLREATDTEKDHQDRLAEKKRARERLQVVTWHQLLESARQRSEGAEDAVEMALKPASLYRLSREALDKALRLYGEDDEGIPVTGELRRATDLRAAFADQDPSALPMVLLEHVAGPLSDTIDSHADNDQVIKARVVEVRAVRAEALDALRREVADAADRLEILQDMIESQIEGNLGRISEAFDTLDRQRGGFGAEVHFTSIRPNGAGTWRWEVVPRWRRSPSGDLVSYREVANGAQVKVLAVQLVLAAVLSDADSHGRVLVLDELGNSLGEVNRKDVLGALRAVAERQGITILGTCQDSVLVDAAEVCGELLWFTHASATDHYNMPTRVWGFDPSSTRVELTADWIRAGRGLV</sequence>
<keyword evidence="2" id="KW-1185">Reference proteome</keyword>
<dbReference type="InterPro" id="IPR027417">
    <property type="entry name" value="P-loop_NTPase"/>
</dbReference>
<dbReference type="RefSeq" id="WP_164465866.1">
    <property type="nucleotide sequence ID" value="NZ_BOMX01000034.1"/>
</dbReference>
<accession>A0A561WIB8</accession>
<gene>
    <name evidence="1" type="ORF">FHX34_102152</name>
</gene>
<protein>
    <recommendedName>
        <fullName evidence="3">Chromosome segregation ATPase</fullName>
    </recommendedName>
</protein>
<reference evidence="1 2" key="1">
    <citation type="submission" date="2019-06" db="EMBL/GenBank/DDBJ databases">
        <title>Sequencing the genomes of 1000 actinobacteria strains.</title>
        <authorList>
            <person name="Klenk H.-P."/>
        </authorList>
    </citation>
    <scope>NUCLEOTIDE SEQUENCE [LARGE SCALE GENOMIC DNA]</scope>
    <source>
        <strain evidence="1 2">DSM 43866</strain>
    </source>
</reference>
<dbReference type="AlphaFoldDB" id="A0A561WIB8"/>
<dbReference type="SUPFAM" id="SSF52540">
    <property type="entry name" value="P-loop containing nucleoside triphosphate hydrolases"/>
    <property type="match status" value="1"/>
</dbReference>
<organism evidence="1 2">
    <name type="scientific">Actinoplanes teichomyceticus</name>
    <dbReference type="NCBI Taxonomy" id="1867"/>
    <lineage>
        <taxon>Bacteria</taxon>
        <taxon>Bacillati</taxon>
        <taxon>Actinomycetota</taxon>
        <taxon>Actinomycetes</taxon>
        <taxon>Micromonosporales</taxon>
        <taxon>Micromonosporaceae</taxon>
        <taxon>Actinoplanes</taxon>
    </lineage>
</organism>
<name>A0A561WIB8_ACTTI</name>
<proteinExistence type="predicted"/>
<evidence type="ECO:0000313" key="1">
    <source>
        <dbReference type="EMBL" id="TWG23603.1"/>
    </source>
</evidence>
<evidence type="ECO:0000313" key="2">
    <source>
        <dbReference type="Proteomes" id="UP000320239"/>
    </source>
</evidence>
<comment type="caution">
    <text evidence="1">The sequence shown here is derived from an EMBL/GenBank/DDBJ whole genome shotgun (WGS) entry which is preliminary data.</text>
</comment>
<dbReference type="Proteomes" id="UP000320239">
    <property type="component" value="Unassembled WGS sequence"/>
</dbReference>